<protein>
    <recommendedName>
        <fullName evidence="3">P-type Cu(+) transporter</fullName>
        <ecNumber evidence="3">7.2.2.8</ecNumber>
    </recommendedName>
    <alternativeName>
        <fullName evidence="17">Cu(2+)-ATPase</fullName>
    </alternativeName>
</protein>
<evidence type="ECO:0000256" key="9">
    <source>
        <dbReference type="ARBA" id="ARBA00022796"/>
    </source>
</evidence>
<dbReference type="EMBL" id="JAAECE010000007">
    <property type="protein sequence ID" value="KAF1799240.1"/>
    <property type="molecule type" value="Genomic_DNA"/>
</dbReference>
<dbReference type="Proteomes" id="UP000469890">
    <property type="component" value="Unassembled WGS sequence"/>
</dbReference>
<dbReference type="NCBIfam" id="TIGR01494">
    <property type="entry name" value="ATPase_P-type"/>
    <property type="match status" value="1"/>
</dbReference>
<gene>
    <name evidence="20" type="ORF">FB192DRAFT_1395692</name>
</gene>
<dbReference type="GO" id="GO:0012505">
    <property type="term" value="C:endomembrane system"/>
    <property type="evidence" value="ECO:0007669"/>
    <property type="project" value="UniProtKB-SubCell"/>
</dbReference>
<dbReference type="PRINTS" id="PR00119">
    <property type="entry name" value="CATATPASE"/>
</dbReference>
<dbReference type="InterPro" id="IPR059000">
    <property type="entry name" value="ATPase_P-type_domA"/>
</dbReference>
<evidence type="ECO:0000256" key="18">
    <source>
        <dbReference type="RuleBase" id="RU362081"/>
    </source>
</evidence>
<evidence type="ECO:0000256" key="12">
    <source>
        <dbReference type="ARBA" id="ARBA00022967"/>
    </source>
</evidence>
<dbReference type="InterPro" id="IPR036163">
    <property type="entry name" value="HMA_dom_sf"/>
</dbReference>
<dbReference type="Gene3D" id="3.30.70.100">
    <property type="match status" value="4"/>
</dbReference>
<evidence type="ECO:0000259" key="19">
    <source>
        <dbReference type="PROSITE" id="PS50846"/>
    </source>
</evidence>
<evidence type="ECO:0000256" key="11">
    <source>
        <dbReference type="ARBA" id="ARBA00022842"/>
    </source>
</evidence>
<dbReference type="SUPFAM" id="SSF81653">
    <property type="entry name" value="Calcium ATPase, transduction domain A"/>
    <property type="match status" value="1"/>
</dbReference>
<dbReference type="NCBIfam" id="TIGR01525">
    <property type="entry name" value="ATPase-IB_hvy"/>
    <property type="match status" value="1"/>
</dbReference>
<keyword evidence="7" id="KW-0677">Repeat</keyword>
<feature type="transmembrane region" description="Helical" evidence="18">
    <location>
        <begin position="1053"/>
        <end position="1072"/>
    </location>
</feature>
<feature type="transmembrane region" description="Helical" evidence="18">
    <location>
        <begin position="358"/>
        <end position="376"/>
    </location>
</feature>
<dbReference type="FunFam" id="2.70.150.10:FF:000002">
    <property type="entry name" value="Copper-transporting ATPase 1, putative"/>
    <property type="match status" value="1"/>
</dbReference>
<keyword evidence="9" id="KW-0187">Copper transport</keyword>
<keyword evidence="10 18" id="KW-0067">ATP-binding</keyword>
<evidence type="ECO:0000256" key="10">
    <source>
        <dbReference type="ARBA" id="ARBA00022840"/>
    </source>
</evidence>
<comment type="caution">
    <text evidence="20">The sequence shown here is derived from an EMBL/GenBank/DDBJ whole genome shotgun (WGS) entry which is preliminary data.</text>
</comment>
<dbReference type="GO" id="GO:0016020">
    <property type="term" value="C:membrane"/>
    <property type="evidence" value="ECO:0007669"/>
    <property type="project" value="UniProtKB-SubCell"/>
</dbReference>
<comment type="similarity">
    <text evidence="2 18">Belongs to the cation transport ATPase (P-type) (TC 3.A.3) family. Type IB subfamily.</text>
</comment>
<evidence type="ECO:0000256" key="4">
    <source>
        <dbReference type="ARBA" id="ARBA00022448"/>
    </source>
</evidence>
<keyword evidence="11" id="KW-0460">Magnesium</keyword>
<evidence type="ECO:0000256" key="13">
    <source>
        <dbReference type="ARBA" id="ARBA00022989"/>
    </source>
</evidence>
<reference evidence="20 21" key="1">
    <citation type="submission" date="2019-09" db="EMBL/GenBank/DDBJ databases">
        <authorList>
            <consortium name="DOE Joint Genome Institute"/>
            <person name="Mondo S.J."/>
            <person name="Navarro-Mendoza M.I."/>
            <person name="Perez-Arques C."/>
            <person name="Panchal S."/>
            <person name="Nicolas F.E."/>
            <person name="Ganguly P."/>
            <person name="Pangilinan J."/>
            <person name="Grigoriev I."/>
            <person name="Heitman J."/>
            <person name="Sanya K."/>
            <person name="Garre V."/>
        </authorList>
    </citation>
    <scope>NUCLEOTIDE SEQUENCE [LARGE SCALE GENOMIC DNA]</scope>
    <source>
        <strain evidence="20 21">MU402</strain>
    </source>
</reference>
<dbReference type="PROSITE" id="PS01047">
    <property type="entry name" value="HMA_1"/>
    <property type="match status" value="2"/>
</dbReference>
<dbReference type="CDD" id="cd00371">
    <property type="entry name" value="HMA"/>
    <property type="match status" value="4"/>
</dbReference>
<dbReference type="Gene3D" id="3.40.50.1000">
    <property type="entry name" value="HAD superfamily/HAD-like"/>
    <property type="match status" value="1"/>
</dbReference>
<evidence type="ECO:0000256" key="2">
    <source>
        <dbReference type="ARBA" id="ARBA00006024"/>
    </source>
</evidence>
<keyword evidence="4" id="KW-0813">Transport</keyword>
<sequence length="1138" mass="122430">MSSATVSPSPTTTTTTLPIDGMTCHSCVNAITKALSPLVDHVEVDLENHNATITYNTAALSLSSIIEAIEDCGFDVPLSTKTLVLSVQGMTCQSCVKSITKACTALNGMVSIDVDLHGAMATVIYQPNLLAPQTVINTIEECGFDVADTSDGIDNNNSDLLLTPPIMHTKVDMEEEAAAAAPTAAVGTAQLRIGGMTCASCVNSIERGLSSEQGIIAVQVSLLAESATITYTPSMINTDSIIQHVEDMGFEASLTADDIASSKEASSKLQLQIYGMTCASCVNAIEREISKLDGVESIAVNLITESGSITYNQAVIGPRQIVEAVEELGFNALVSEKTRNVQLESLSKVREIRQWRKAFFQSFLFAFPVFVVAMVMPEFAWGRAILDTPSHLVPGLFLFDLVQWGLSTPVQFIIGKRFLVSAYQSTKHRAPTMDVLVALSTLSAYFFSVLSMLRSVLMASPTRPSIFFETSATLITFITAGRYLENMAKGQSSSALSKLMSLTPSTAMLVQFADTADEKSVVASEKQIPSELVQINDYLKIVPGDKIPTDGVLFSGESSIDESMITGEVDPVNKRAGDTVIGGTVNGLGTFIMRATRVGSDTALSQIVRLVEDAQVNKAPIQGFTDRVAGVFVPVVLCLGVSTLVVWSVLVGCFGVERMPSLLQHEINKEGNGDWFFVCLKLCISVVIVACPCALGLATPTAVMVGTGLAAEHGVLFKGGAVLENGQKVNKVVFDKTGTLTTGKVQVVHYQSWDGRESTRTSMLIMTAIAEARSEHLLGRAIVNKAKEITSTPKDASLDHLGSVSHFKSETGYGIECRVDYGQEKQRHIVVGNQRWLEDHHGIALVEEQMDMMEKESSQGRTSILIAVDGVPMGFISISDVVKPEARLVISTLTKMGVDTAMVTGDNELTAKCIAKRLGITEVHAGVSPSGKTQIVKDMQAQLRPVSSLLPWLHRMQPTVVAMVGDGINDSPALVASNLGIALCSGTDIAMEAADVVLMRNDLTDVVTALALSRSIFRRIKLNLLWACVYNIIGIPLAMGIFMPLGLHLHPMMAGMAMAASSTSVVVSSLMLRWFWRKPHLSDEGDENQDVSFGKLGFMSKAMSLMSRLRGNRRGVYQPLTTEYDMESLSPTFESHSP</sequence>
<evidence type="ECO:0000256" key="1">
    <source>
        <dbReference type="ARBA" id="ARBA00004127"/>
    </source>
</evidence>
<dbReference type="SUPFAM" id="SSF56784">
    <property type="entry name" value="HAD-like"/>
    <property type="match status" value="1"/>
</dbReference>
<dbReference type="PANTHER" id="PTHR43520">
    <property type="entry name" value="ATP7, ISOFORM B"/>
    <property type="match status" value="1"/>
</dbReference>
<keyword evidence="15" id="KW-0406">Ion transport</keyword>
<dbReference type="InterPro" id="IPR006122">
    <property type="entry name" value="HMA_Cu_ion-bd"/>
</dbReference>
<dbReference type="InterPro" id="IPR006121">
    <property type="entry name" value="HMA_dom"/>
</dbReference>
<feature type="transmembrane region" description="Helical" evidence="18">
    <location>
        <begin position="628"/>
        <end position="655"/>
    </location>
</feature>
<dbReference type="GO" id="GO:0016887">
    <property type="term" value="F:ATP hydrolysis activity"/>
    <property type="evidence" value="ECO:0007669"/>
    <property type="project" value="InterPro"/>
</dbReference>
<dbReference type="Pfam" id="PF00122">
    <property type="entry name" value="E1-E2_ATPase"/>
    <property type="match status" value="1"/>
</dbReference>
<dbReference type="Gene3D" id="3.40.1110.10">
    <property type="entry name" value="Calcium-transporting ATPase, cytoplasmic domain N"/>
    <property type="match status" value="2"/>
</dbReference>
<name>A0A8H4BC00_MUCCL</name>
<dbReference type="GO" id="GO:0005524">
    <property type="term" value="F:ATP binding"/>
    <property type="evidence" value="ECO:0007669"/>
    <property type="project" value="UniProtKB-UniRule"/>
</dbReference>
<evidence type="ECO:0000256" key="14">
    <source>
        <dbReference type="ARBA" id="ARBA00023008"/>
    </source>
</evidence>
<dbReference type="InterPro" id="IPR023214">
    <property type="entry name" value="HAD_sf"/>
</dbReference>
<dbReference type="PROSITE" id="PS50846">
    <property type="entry name" value="HMA_2"/>
    <property type="match status" value="4"/>
</dbReference>
<dbReference type="SFLD" id="SFLDS00003">
    <property type="entry name" value="Haloacid_Dehalogenase"/>
    <property type="match status" value="1"/>
</dbReference>
<feature type="transmembrane region" description="Helical" evidence="18">
    <location>
        <begin position="396"/>
        <end position="414"/>
    </location>
</feature>
<feature type="domain" description="HMA" evidence="19">
    <location>
        <begin position="267"/>
        <end position="333"/>
    </location>
</feature>
<dbReference type="InterPro" id="IPR027256">
    <property type="entry name" value="P-typ_ATPase_IB"/>
</dbReference>
<dbReference type="SUPFAM" id="SSF81665">
    <property type="entry name" value="Calcium ATPase, transmembrane domain M"/>
    <property type="match status" value="1"/>
</dbReference>
<dbReference type="InterPro" id="IPR044492">
    <property type="entry name" value="P_typ_ATPase_HD_dom"/>
</dbReference>
<evidence type="ECO:0000256" key="6">
    <source>
        <dbReference type="ARBA" id="ARBA00022723"/>
    </source>
</evidence>
<evidence type="ECO:0000256" key="17">
    <source>
        <dbReference type="ARBA" id="ARBA00080126"/>
    </source>
</evidence>
<dbReference type="NCBIfam" id="TIGR00003">
    <property type="entry name" value="copper ion binding protein"/>
    <property type="match status" value="4"/>
</dbReference>
<dbReference type="SFLD" id="SFLDF00027">
    <property type="entry name" value="p-type_atpase"/>
    <property type="match status" value="1"/>
</dbReference>
<keyword evidence="14" id="KW-0186">Copper</keyword>
<keyword evidence="8 18" id="KW-0547">Nucleotide-binding</keyword>
<evidence type="ECO:0000256" key="3">
    <source>
        <dbReference type="ARBA" id="ARBA00012517"/>
    </source>
</evidence>
<feature type="transmembrane region" description="Helical" evidence="18">
    <location>
        <begin position="1024"/>
        <end position="1047"/>
    </location>
</feature>
<dbReference type="InterPro" id="IPR018303">
    <property type="entry name" value="ATPase_P-typ_P_site"/>
</dbReference>
<dbReference type="EC" id="7.2.2.8" evidence="3"/>
<proteinExistence type="inferred from homology"/>
<dbReference type="GO" id="GO:0043682">
    <property type="term" value="F:P-type divalent copper transporter activity"/>
    <property type="evidence" value="ECO:0007669"/>
    <property type="project" value="TreeGrafter"/>
</dbReference>
<organism evidence="20 21">
    <name type="scientific">Mucor circinelloides f. lusitanicus</name>
    <name type="common">Mucor racemosus var. lusitanicus</name>
    <dbReference type="NCBI Taxonomy" id="29924"/>
    <lineage>
        <taxon>Eukaryota</taxon>
        <taxon>Fungi</taxon>
        <taxon>Fungi incertae sedis</taxon>
        <taxon>Mucoromycota</taxon>
        <taxon>Mucoromycotina</taxon>
        <taxon>Mucoromycetes</taxon>
        <taxon>Mucorales</taxon>
        <taxon>Mucorineae</taxon>
        <taxon>Mucoraceae</taxon>
        <taxon>Mucor</taxon>
    </lineage>
</organism>
<keyword evidence="13 18" id="KW-1133">Transmembrane helix</keyword>
<dbReference type="InterPro" id="IPR023299">
    <property type="entry name" value="ATPase_P-typ_cyto_dom_N"/>
</dbReference>
<dbReference type="InterPro" id="IPR001757">
    <property type="entry name" value="P_typ_ATPase"/>
</dbReference>
<accession>A0A8H4BC00</accession>
<feature type="transmembrane region" description="Helical" evidence="18">
    <location>
        <begin position="435"/>
        <end position="453"/>
    </location>
</feature>
<dbReference type="FunFam" id="3.40.50.1000:FF:000144">
    <property type="entry name" value="copper-transporting ATPase 1 isoform X2"/>
    <property type="match status" value="1"/>
</dbReference>
<dbReference type="PRINTS" id="PR00943">
    <property type="entry name" value="CUATPASE"/>
</dbReference>
<dbReference type="Pfam" id="PF00702">
    <property type="entry name" value="Hydrolase"/>
    <property type="match status" value="1"/>
</dbReference>
<feature type="transmembrane region" description="Helical" evidence="18">
    <location>
        <begin position="465"/>
        <end position="484"/>
    </location>
</feature>
<dbReference type="InterPro" id="IPR036412">
    <property type="entry name" value="HAD-like_sf"/>
</dbReference>
<keyword evidence="12" id="KW-1278">Translocase</keyword>
<feature type="domain" description="HMA" evidence="19">
    <location>
        <begin position="13"/>
        <end position="77"/>
    </location>
</feature>
<dbReference type="InterPro" id="IPR017969">
    <property type="entry name" value="Heavy-metal-associated_CS"/>
</dbReference>
<keyword evidence="16 18" id="KW-0472">Membrane</keyword>
<feature type="domain" description="HMA" evidence="19">
    <location>
        <begin position="187"/>
        <end position="253"/>
    </location>
</feature>
<dbReference type="GO" id="GO:0005507">
    <property type="term" value="F:copper ion binding"/>
    <property type="evidence" value="ECO:0007669"/>
    <property type="project" value="InterPro"/>
</dbReference>
<evidence type="ECO:0000256" key="16">
    <source>
        <dbReference type="ARBA" id="ARBA00023136"/>
    </source>
</evidence>
<evidence type="ECO:0000256" key="15">
    <source>
        <dbReference type="ARBA" id="ARBA00023065"/>
    </source>
</evidence>
<evidence type="ECO:0000256" key="7">
    <source>
        <dbReference type="ARBA" id="ARBA00022737"/>
    </source>
</evidence>
<dbReference type="PRINTS" id="PR00942">
    <property type="entry name" value="CUATPASEI"/>
</dbReference>
<dbReference type="InterPro" id="IPR008250">
    <property type="entry name" value="ATPase_P-typ_transduc_dom_A_sf"/>
</dbReference>
<dbReference type="PROSITE" id="PS00154">
    <property type="entry name" value="ATPASE_E1_E2"/>
    <property type="match status" value="1"/>
</dbReference>
<feature type="domain" description="HMA" evidence="19">
    <location>
        <begin position="81"/>
        <end position="147"/>
    </location>
</feature>
<dbReference type="InterPro" id="IPR023298">
    <property type="entry name" value="ATPase_P-typ_TM_dom_sf"/>
</dbReference>
<keyword evidence="6 18" id="KW-0479">Metal-binding</keyword>
<evidence type="ECO:0000313" key="20">
    <source>
        <dbReference type="EMBL" id="KAF1799240.1"/>
    </source>
</evidence>
<dbReference type="Pfam" id="PF00403">
    <property type="entry name" value="HMA"/>
    <property type="match status" value="4"/>
</dbReference>
<keyword evidence="5 18" id="KW-0812">Transmembrane</keyword>
<dbReference type="SFLD" id="SFLDG00002">
    <property type="entry name" value="C1.7:_P-type_atpase_like"/>
    <property type="match status" value="1"/>
</dbReference>
<evidence type="ECO:0000313" key="21">
    <source>
        <dbReference type="Proteomes" id="UP000469890"/>
    </source>
</evidence>
<dbReference type="GO" id="GO:0055070">
    <property type="term" value="P:copper ion homeostasis"/>
    <property type="evidence" value="ECO:0007669"/>
    <property type="project" value="TreeGrafter"/>
</dbReference>
<dbReference type="CDD" id="cd02094">
    <property type="entry name" value="P-type_ATPase_Cu-like"/>
    <property type="match status" value="1"/>
</dbReference>
<evidence type="ECO:0000256" key="8">
    <source>
        <dbReference type="ARBA" id="ARBA00022741"/>
    </source>
</evidence>
<dbReference type="PANTHER" id="PTHR43520:SF8">
    <property type="entry name" value="P-TYPE CU(+) TRANSPORTER"/>
    <property type="match status" value="1"/>
</dbReference>
<dbReference type="FunFam" id="3.30.70.100:FF:000001">
    <property type="entry name" value="ATPase copper transporting beta"/>
    <property type="match status" value="4"/>
</dbReference>
<dbReference type="Gene3D" id="2.70.150.10">
    <property type="entry name" value="Calcium-transporting ATPase, cytoplasmic transduction domain A"/>
    <property type="match status" value="1"/>
</dbReference>
<dbReference type="GO" id="GO:0140581">
    <property type="term" value="F:P-type monovalent copper transporter activity"/>
    <property type="evidence" value="ECO:0007669"/>
    <property type="project" value="UniProtKB-EC"/>
</dbReference>
<evidence type="ECO:0000256" key="5">
    <source>
        <dbReference type="ARBA" id="ARBA00022692"/>
    </source>
</evidence>
<feature type="transmembrane region" description="Helical" evidence="18">
    <location>
        <begin position="675"/>
        <end position="698"/>
    </location>
</feature>
<dbReference type="AlphaFoldDB" id="A0A8H4BC00"/>
<dbReference type="SUPFAM" id="SSF55008">
    <property type="entry name" value="HMA, heavy metal-associated domain"/>
    <property type="match status" value="4"/>
</dbReference>
<comment type="subcellular location">
    <subcellularLocation>
        <location evidence="1">Endomembrane system</location>
        <topology evidence="1">Multi-pass membrane protein</topology>
    </subcellularLocation>
    <subcellularLocation>
        <location evidence="18">Membrane</location>
    </subcellularLocation>
</comment>